<keyword evidence="2" id="KW-0238">DNA-binding</keyword>
<dbReference type="PRINTS" id="PR00038">
    <property type="entry name" value="HTHLUXR"/>
</dbReference>
<dbReference type="InterPro" id="IPR036388">
    <property type="entry name" value="WH-like_DNA-bd_sf"/>
</dbReference>
<dbReference type="PANTHER" id="PTHR44688:SF16">
    <property type="entry name" value="DNA-BINDING TRANSCRIPTIONAL ACTIVATOR DEVR_DOSR"/>
    <property type="match status" value="1"/>
</dbReference>
<organism evidence="5 6">
    <name type="scientific">Salinimicrobium sediminis</name>
    <dbReference type="NCBI Taxonomy" id="1343891"/>
    <lineage>
        <taxon>Bacteria</taxon>
        <taxon>Pseudomonadati</taxon>
        <taxon>Bacteroidota</taxon>
        <taxon>Flavobacteriia</taxon>
        <taxon>Flavobacteriales</taxon>
        <taxon>Flavobacteriaceae</taxon>
        <taxon>Salinimicrobium</taxon>
    </lineage>
</organism>
<evidence type="ECO:0000256" key="1">
    <source>
        <dbReference type="ARBA" id="ARBA00023015"/>
    </source>
</evidence>
<keyword evidence="3" id="KW-0804">Transcription</keyword>
<dbReference type="PANTHER" id="PTHR44688">
    <property type="entry name" value="DNA-BINDING TRANSCRIPTIONAL ACTIVATOR DEVR_DOSR"/>
    <property type="match status" value="1"/>
</dbReference>
<accession>A0A285X719</accession>
<evidence type="ECO:0000313" key="5">
    <source>
        <dbReference type="EMBL" id="SOC81131.1"/>
    </source>
</evidence>
<dbReference type="Pfam" id="PF00196">
    <property type="entry name" value="GerE"/>
    <property type="match status" value="1"/>
</dbReference>
<dbReference type="Gene3D" id="3.30.450.20">
    <property type="entry name" value="PAS domain"/>
    <property type="match status" value="1"/>
</dbReference>
<reference evidence="6" key="1">
    <citation type="submission" date="2017-09" db="EMBL/GenBank/DDBJ databases">
        <authorList>
            <person name="Varghese N."/>
            <person name="Submissions S."/>
        </authorList>
    </citation>
    <scope>NUCLEOTIDE SEQUENCE [LARGE SCALE GENOMIC DNA]</scope>
    <source>
        <strain evidence="6">CGMCC 1.12641</strain>
    </source>
</reference>
<dbReference type="GO" id="GO:0003677">
    <property type="term" value="F:DNA binding"/>
    <property type="evidence" value="ECO:0007669"/>
    <property type="project" value="UniProtKB-KW"/>
</dbReference>
<proteinExistence type="predicted"/>
<dbReference type="InterPro" id="IPR035965">
    <property type="entry name" value="PAS-like_dom_sf"/>
</dbReference>
<sequence>MVQNFHEKLEIFSSCAELMPGVVVVHELKEKDFRTVFMSSRGLDQLGVSLQELSDMGSKYHERFFNNEDMEDFMVKLRQLLQNKDPLETFTFFQQVKFKDREEWVWHMGSIRIFHQAADGTPTHLVTVSFPVDRMKHIPNKAERLLAENEFFRENLHKFLNMGKRAKEVLRLVALGKSSAEIAEELNISIETVNTHRKNIKKKLGISSNYEFAEYARAYDLI</sequence>
<dbReference type="SUPFAM" id="SSF46894">
    <property type="entry name" value="C-terminal effector domain of the bipartite response regulators"/>
    <property type="match status" value="1"/>
</dbReference>
<evidence type="ECO:0000313" key="6">
    <source>
        <dbReference type="Proteomes" id="UP000219193"/>
    </source>
</evidence>
<dbReference type="InterPro" id="IPR016032">
    <property type="entry name" value="Sig_transdc_resp-reg_C-effctor"/>
</dbReference>
<protein>
    <submittedName>
        <fullName evidence="5">Regulatory protein, luxR family</fullName>
    </submittedName>
</protein>
<dbReference type="CDD" id="cd06170">
    <property type="entry name" value="LuxR_C_like"/>
    <property type="match status" value="1"/>
</dbReference>
<dbReference type="SMART" id="SM00421">
    <property type="entry name" value="HTH_LUXR"/>
    <property type="match status" value="1"/>
</dbReference>
<gene>
    <name evidence="5" type="ORF">SAMN06296241_2703</name>
</gene>
<dbReference type="PROSITE" id="PS00622">
    <property type="entry name" value="HTH_LUXR_1"/>
    <property type="match status" value="1"/>
</dbReference>
<evidence type="ECO:0000256" key="2">
    <source>
        <dbReference type="ARBA" id="ARBA00023125"/>
    </source>
</evidence>
<dbReference type="EMBL" id="OCMF01000004">
    <property type="protein sequence ID" value="SOC81131.1"/>
    <property type="molecule type" value="Genomic_DNA"/>
</dbReference>
<evidence type="ECO:0000256" key="3">
    <source>
        <dbReference type="ARBA" id="ARBA00023163"/>
    </source>
</evidence>
<keyword evidence="6" id="KW-1185">Reference proteome</keyword>
<dbReference type="InterPro" id="IPR000792">
    <property type="entry name" value="Tscrpt_reg_LuxR_C"/>
</dbReference>
<dbReference type="Proteomes" id="UP000219193">
    <property type="component" value="Unassembled WGS sequence"/>
</dbReference>
<evidence type="ECO:0000259" key="4">
    <source>
        <dbReference type="PROSITE" id="PS50043"/>
    </source>
</evidence>
<dbReference type="GO" id="GO:0006355">
    <property type="term" value="P:regulation of DNA-templated transcription"/>
    <property type="evidence" value="ECO:0007669"/>
    <property type="project" value="InterPro"/>
</dbReference>
<keyword evidence="1" id="KW-0805">Transcription regulation</keyword>
<dbReference type="RefSeq" id="WP_245859057.1">
    <property type="nucleotide sequence ID" value="NZ_OCMF01000004.1"/>
</dbReference>
<dbReference type="SUPFAM" id="SSF55785">
    <property type="entry name" value="PYP-like sensor domain (PAS domain)"/>
    <property type="match status" value="1"/>
</dbReference>
<dbReference type="Gene3D" id="1.10.10.10">
    <property type="entry name" value="Winged helix-like DNA-binding domain superfamily/Winged helix DNA-binding domain"/>
    <property type="match status" value="1"/>
</dbReference>
<name>A0A285X719_9FLAO</name>
<dbReference type="PROSITE" id="PS50043">
    <property type="entry name" value="HTH_LUXR_2"/>
    <property type="match status" value="1"/>
</dbReference>
<feature type="domain" description="HTH luxR-type" evidence="4">
    <location>
        <begin position="155"/>
        <end position="220"/>
    </location>
</feature>
<dbReference type="AlphaFoldDB" id="A0A285X719"/>